<dbReference type="SUPFAM" id="SSF69118">
    <property type="entry name" value="AhpD-like"/>
    <property type="match status" value="1"/>
</dbReference>
<dbReference type="Gene3D" id="1.20.1290.10">
    <property type="entry name" value="AhpD-like"/>
    <property type="match status" value="1"/>
</dbReference>
<dbReference type="InterPro" id="IPR029032">
    <property type="entry name" value="AhpD-like"/>
</dbReference>
<dbReference type="Pfam" id="PF02627">
    <property type="entry name" value="CMD"/>
    <property type="match status" value="1"/>
</dbReference>
<dbReference type="Proteomes" id="UP001432014">
    <property type="component" value="Chromosome"/>
</dbReference>
<accession>A0ABZ1W1E0</accession>
<dbReference type="EMBL" id="CP108482">
    <property type="protein sequence ID" value="WUS54599.1"/>
    <property type="molecule type" value="Genomic_DNA"/>
</dbReference>
<evidence type="ECO:0000313" key="4">
    <source>
        <dbReference type="Proteomes" id="UP001432014"/>
    </source>
</evidence>
<organism evidence="3 4">
    <name type="scientific">Kitasatospora herbaricolor</name>
    <dbReference type="NCBI Taxonomy" id="68217"/>
    <lineage>
        <taxon>Bacteria</taxon>
        <taxon>Bacillati</taxon>
        <taxon>Actinomycetota</taxon>
        <taxon>Actinomycetes</taxon>
        <taxon>Kitasatosporales</taxon>
        <taxon>Streptomycetaceae</taxon>
        <taxon>Kitasatospora</taxon>
    </lineage>
</organism>
<protein>
    <submittedName>
        <fullName evidence="3">Carboxymuconolactone decarboxylase family protein</fullName>
    </submittedName>
</protein>
<evidence type="ECO:0000256" key="1">
    <source>
        <dbReference type="SAM" id="MobiDB-lite"/>
    </source>
</evidence>
<feature type="domain" description="Carboxymuconolactone decarboxylase-like" evidence="2">
    <location>
        <begin position="18"/>
        <end position="101"/>
    </location>
</feature>
<dbReference type="RefSeq" id="WP_329500864.1">
    <property type="nucleotide sequence ID" value="NZ_CP108460.1"/>
</dbReference>
<name>A0ABZ1W1E0_9ACTN</name>
<evidence type="ECO:0000313" key="3">
    <source>
        <dbReference type="EMBL" id="WUS54599.1"/>
    </source>
</evidence>
<keyword evidence="4" id="KW-1185">Reference proteome</keyword>
<feature type="compositionally biased region" description="Pro residues" evidence="1">
    <location>
        <begin position="112"/>
        <end position="133"/>
    </location>
</feature>
<reference evidence="3 4" key="1">
    <citation type="submission" date="2022-10" db="EMBL/GenBank/DDBJ databases">
        <title>The complete genomes of actinobacterial strains from the NBC collection.</title>
        <authorList>
            <person name="Joergensen T.S."/>
            <person name="Alvarez Arevalo M."/>
            <person name="Sterndorff E.B."/>
            <person name="Faurdal D."/>
            <person name="Vuksanovic O."/>
            <person name="Mourched A.-S."/>
            <person name="Charusanti P."/>
            <person name="Shaw S."/>
            <person name="Blin K."/>
            <person name="Weber T."/>
        </authorList>
    </citation>
    <scope>NUCLEOTIDE SEQUENCE [LARGE SCALE GENOMIC DNA]</scope>
    <source>
        <strain evidence="3 4">NBC_01247</strain>
    </source>
</reference>
<feature type="region of interest" description="Disordered" evidence="1">
    <location>
        <begin position="107"/>
        <end position="133"/>
    </location>
</feature>
<sequence>MAAFDASGAPGQAAGSVPPLLEVLTGMTLGAFEASGLDEESYLLVRIAALVAMGAAPDSYLLNVAAARESGIPPERVRGVLVALAPLVGTARIVAAARSMEEALGVTLLAPQPQPQPQPPQPEPEPGPGPDLD</sequence>
<proteinExistence type="predicted"/>
<evidence type="ECO:0000259" key="2">
    <source>
        <dbReference type="Pfam" id="PF02627"/>
    </source>
</evidence>
<dbReference type="InterPro" id="IPR003779">
    <property type="entry name" value="CMD-like"/>
</dbReference>
<gene>
    <name evidence="3" type="ORF">OG469_03190</name>
</gene>